<dbReference type="RefSeq" id="WP_322464600.1">
    <property type="nucleotide sequence ID" value="NZ_JAXOJX010000004.1"/>
</dbReference>
<evidence type="ECO:0000256" key="3">
    <source>
        <dbReference type="ARBA" id="ARBA00022989"/>
    </source>
</evidence>
<protein>
    <submittedName>
        <fullName evidence="6">DoxX family membrane protein</fullName>
    </submittedName>
</protein>
<name>A0ABU5IAC3_9BURK</name>
<keyword evidence="4 5" id="KW-0472">Membrane</keyword>
<proteinExistence type="predicted"/>
<reference evidence="6 7" key="1">
    <citation type="submission" date="2023-11" db="EMBL/GenBank/DDBJ databases">
        <title>Draft genome of Azohydromonas lata strain H1 (DSM1123), a polyhydroxyalkanoate producer.</title>
        <authorList>
            <person name="Traversa D."/>
            <person name="D'Addabbo P."/>
            <person name="Pazzani C."/>
            <person name="Manzari C."/>
            <person name="Chiara M."/>
            <person name="Scrascia M."/>
        </authorList>
    </citation>
    <scope>NUCLEOTIDE SEQUENCE [LARGE SCALE GENOMIC DNA]</scope>
    <source>
        <strain evidence="6 7">H1</strain>
    </source>
</reference>
<evidence type="ECO:0000313" key="6">
    <source>
        <dbReference type="EMBL" id="MDZ5455918.1"/>
    </source>
</evidence>
<feature type="transmembrane region" description="Helical" evidence="5">
    <location>
        <begin position="86"/>
        <end position="107"/>
    </location>
</feature>
<keyword evidence="3 5" id="KW-1133">Transmembrane helix</keyword>
<evidence type="ECO:0000256" key="2">
    <source>
        <dbReference type="ARBA" id="ARBA00022692"/>
    </source>
</evidence>
<feature type="transmembrane region" description="Helical" evidence="5">
    <location>
        <begin position="119"/>
        <end position="135"/>
    </location>
</feature>
<dbReference type="Pfam" id="PF07681">
    <property type="entry name" value="DoxX"/>
    <property type="match status" value="1"/>
</dbReference>
<dbReference type="InterPro" id="IPR032808">
    <property type="entry name" value="DoxX"/>
</dbReference>
<evidence type="ECO:0000256" key="5">
    <source>
        <dbReference type="SAM" id="Phobius"/>
    </source>
</evidence>
<evidence type="ECO:0000256" key="4">
    <source>
        <dbReference type="ARBA" id="ARBA00023136"/>
    </source>
</evidence>
<accession>A0ABU5IAC3</accession>
<keyword evidence="2 5" id="KW-0812">Transmembrane</keyword>
<comment type="subcellular location">
    <subcellularLocation>
        <location evidence="1">Membrane</location>
        <topology evidence="1">Multi-pass membrane protein</topology>
    </subcellularLocation>
</comment>
<evidence type="ECO:0000313" key="7">
    <source>
        <dbReference type="Proteomes" id="UP001293718"/>
    </source>
</evidence>
<feature type="transmembrane region" description="Helical" evidence="5">
    <location>
        <begin position="57"/>
        <end position="79"/>
    </location>
</feature>
<sequence length="159" mass="16760">MAALVKVIHVPAPALRMLHGLALLGLCAAYLQGGLNKALDFPGAVAEMRHFGLWPAAPMAVAVAVAVIVLELGASLLILSGRGRWLGALLLAAFTLAATFLANRFWLLAPPERFMVENAFFEHLGLVGGFLLVALQDWESRAAARLSGVQAVAGERVAP</sequence>
<organism evidence="6 7">
    <name type="scientific">Azohydromonas lata</name>
    <dbReference type="NCBI Taxonomy" id="45677"/>
    <lineage>
        <taxon>Bacteria</taxon>
        <taxon>Pseudomonadati</taxon>
        <taxon>Pseudomonadota</taxon>
        <taxon>Betaproteobacteria</taxon>
        <taxon>Burkholderiales</taxon>
        <taxon>Sphaerotilaceae</taxon>
        <taxon>Azohydromonas</taxon>
    </lineage>
</organism>
<dbReference type="Proteomes" id="UP001293718">
    <property type="component" value="Unassembled WGS sequence"/>
</dbReference>
<gene>
    <name evidence="6" type="ORF">SM757_04980</name>
</gene>
<evidence type="ECO:0000256" key="1">
    <source>
        <dbReference type="ARBA" id="ARBA00004141"/>
    </source>
</evidence>
<comment type="caution">
    <text evidence="6">The sequence shown here is derived from an EMBL/GenBank/DDBJ whole genome shotgun (WGS) entry which is preliminary data.</text>
</comment>
<keyword evidence="7" id="KW-1185">Reference proteome</keyword>
<dbReference type="EMBL" id="JAXOJX010000004">
    <property type="protein sequence ID" value="MDZ5455918.1"/>
    <property type="molecule type" value="Genomic_DNA"/>
</dbReference>